<evidence type="ECO:0008006" key="4">
    <source>
        <dbReference type="Google" id="ProtNLM"/>
    </source>
</evidence>
<dbReference type="InParanoid" id="A0A1V9XX40"/>
<reference evidence="2 3" key="1">
    <citation type="journal article" date="2017" name="Gigascience">
        <title>Draft genome of the honey bee ectoparasitic mite, Tropilaelaps mercedesae, is shaped by the parasitic life history.</title>
        <authorList>
            <person name="Dong X."/>
            <person name="Armstrong S.D."/>
            <person name="Xia D."/>
            <person name="Makepeace B.L."/>
            <person name="Darby A.C."/>
            <person name="Kadowaki T."/>
        </authorList>
    </citation>
    <scope>NUCLEOTIDE SEQUENCE [LARGE SCALE GENOMIC DNA]</scope>
    <source>
        <strain evidence="2">Wuxi-XJTLU</strain>
    </source>
</reference>
<sequence>MRINMTTGLQATAMILLLTMASIVCVDGCQSYYQRCDRRRRCCSGLSCSRDPGARPDDTYCKRGTAGHNRLTSASAAASYTPYPWWAQYEQRNLLEPVARAAHYPAVEYDDPFQAQQRQEPRQQYYY</sequence>
<proteinExistence type="predicted"/>
<evidence type="ECO:0000256" key="1">
    <source>
        <dbReference type="SAM" id="SignalP"/>
    </source>
</evidence>
<accession>A0A1V9XX40</accession>
<name>A0A1V9XX40_9ACAR</name>
<keyword evidence="1" id="KW-0732">Signal</keyword>
<feature type="signal peptide" evidence="1">
    <location>
        <begin position="1"/>
        <end position="28"/>
    </location>
</feature>
<comment type="caution">
    <text evidence="2">The sequence shown here is derived from an EMBL/GenBank/DDBJ whole genome shotgun (WGS) entry which is preliminary data.</text>
</comment>
<keyword evidence="3" id="KW-1185">Reference proteome</keyword>
<protein>
    <recommendedName>
        <fullName evidence="4">Secreted protein</fullName>
    </recommendedName>
</protein>
<gene>
    <name evidence="2" type="ORF">BIW11_06653</name>
</gene>
<organism evidence="2 3">
    <name type="scientific">Tropilaelaps mercedesae</name>
    <dbReference type="NCBI Taxonomy" id="418985"/>
    <lineage>
        <taxon>Eukaryota</taxon>
        <taxon>Metazoa</taxon>
        <taxon>Ecdysozoa</taxon>
        <taxon>Arthropoda</taxon>
        <taxon>Chelicerata</taxon>
        <taxon>Arachnida</taxon>
        <taxon>Acari</taxon>
        <taxon>Parasitiformes</taxon>
        <taxon>Mesostigmata</taxon>
        <taxon>Gamasina</taxon>
        <taxon>Dermanyssoidea</taxon>
        <taxon>Laelapidae</taxon>
        <taxon>Tropilaelaps</taxon>
    </lineage>
</organism>
<evidence type="ECO:0000313" key="2">
    <source>
        <dbReference type="EMBL" id="OQR78066.1"/>
    </source>
</evidence>
<dbReference type="AlphaFoldDB" id="A0A1V9XX40"/>
<feature type="chain" id="PRO_5012099508" description="Secreted protein" evidence="1">
    <location>
        <begin position="29"/>
        <end position="127"/>
    </location>
</feature>
<dbReference type="EMBL" id="MNPL01002675">
    <property type="protein sequence ID" value="OQR78066.1"/>
    <property type="molecule type" value="Genomic_DNA"/>
</dbReference>
<evidence type="ECO:0000313" key="3">
    <source>
        <dbReference type="Proteomes" id="UP000192247"/>
    </source>
</evidence>
<dbReference type="Proteomes" id="UP000192247">
    <property type="component" value="Unassembled WGS sequence"/>
</dbReference>